<protein>
    <recommendedName>
        <fullName evidence="3">CAAX prenyl protease 2/Lysostaphin resistance protein A-like domain-containing protein</fullName>
    </recommendedName>
</protein>
<dbReference type="GO" id="GO:0004175">
    <property type="term" value="F:endopeptidase activity"/>
    <property type="evidence" value="ECO:0007669"/>
    <property type="project" value="UniProtKB-ARBA"/>
</dbReference>
<dbReference type="AlphaFoldDB" id="A0A940YEG7"/>
<evidence type="ECO:0000259" key="3">
    <source>
        <dbReference type="Pfam" id="PF02517"/>
    </source>
</evidence>
<accession>A0A940YEG7</accession>
<evidence type="ECO:0000256" key="2">
    <source>
        <dbReference type="SAM" id="Phobius"/>
    </source>
</evidence>
<evidence type="ECO:0000313" key="5">
    <source>
        <dbReference type="Proteomes" id="UP000677413"/>
    </source>
</evidence>
<feature type="region of interest" description="Disordered" evidence="1">
    <location>
        <begin position="275"/>
        <end position="299"/>
    </location>
</feature>
<dbReference type="RefSeq" id="WP_210893801.1">
    <property type="nucleotide sequence ID" value="NZ_JAGPYQ010000002.1"/>
</dbReference>
<organism evidence="4 5">
    <name type="scientific">Streptomyces liliiviolaceus</name>
    <dbReference type="NCBI Taxonomy" id="2823109"/>
    <lineage>
        <taxon>Bacteria</taxon>
        <taxon>Bacillati</taxon>
        <taxon>Actinomycetota</taxon>
        <taxon>Actinomycetes</taxon>
        <taxon>Kitasatosporales</taxon>
        <taxon>Streptomycetaceae</taxon>
        <taxon>Streptomyces</taxon>
    </lineage>
</organism>
<gene>
    <name evidence="4" type="ORF">J8N05_45580</name>
</gene>
<keyword evidence="2" id="KW-1133">Transmembrane helix</keyword>
<dbReference type="Proteomes" id="UP000677413">
    <property type="component" value="Unassembled WGS sequence"/>
</dbReference>
<reference evidence="4 5" key="1">
    <citation type="submission" date="2021-04" db="EMBL/GenBank/DDBJ databases">
        <authorList>
            <person name="Tang X."/>
            <person name="Zhou X."/>
            <person name="Chen X."/>
            <person name="Cernava T."/>
            <person name="Zhang C."/>
        </authorList>
    </citation>
    <scope>NUCLEOTIDE SEQUENCE [LARGE SCALE GENOMIC DNA]</scope>
    <source>
        <strain evidence="4 5">BH-SS-21</strain>
    </source>
</reference>
<feature type="transmembrane region" description="Helical" evidence="2">
    <location>
        <begin position="153"/>
        <end position="175"/>
    </location>
</feature>
<keyword evidence="5" id="KW-1185">Reference proteome</keyword>
<feature type="transmembrane region" description="Helical" evidence="2">
    <location>
        <begin position="187"/>
        <end position="220"/>
    </location>
</feature>
<dbReference type="GO" id="GO:0080120">
    <property type="term" value="P:CAAX-box protein maturation"/>
    <property type="evidence" value="ECO:0007669"/>
    <property type="project" value="UniProtKB-ARBA"/>
</dbReference>
<dbReference type="InterPro" id="IPR003675">
    <property type="entry name" value="Rce1/LyrA-like_dom"/>
</dbReference>
<keyword evidence="2" id="KW-0812">Transmembrane</keyword>
<proteinExistence type="predicted"/>
<dbReference type="Pfam" id="PF02517">
    <property type="entry name" value="Rce1-like"/>
    <property type="match status" value="1"/>
</dbReference>
<keyword evidence="2" id="KW-0472">Membrane</keyword>
<dbReference type="EMBL" id="JAGPYQ010000002">
    <property type="protein sequence ID" value="MBQ0855444.1"/>
    <property type="molecule type" value="Genomic_DNA"/>
</dbReference>
<evidence type="ECO:0000313" key="4">
    <source>
        <dbReference type="EMBL" id="MBQ0855444.1"/>
    </source>
</evidence>
<feature type="compositionally biased region" description="Low complexity" evidence="1">
    <location>
        <begin position="281"/>
        <end position="293"/>
    </location>
</feature>
<feature type="transmembrane region" description="Helical" evidence="2">
    <location>
        <begin position="250"/>
        <end position="271"/>
    </location>
</feature>
<comment type="caution">
    <text evidence="4">The sequence shown here is derived from an EMBL/GenBank/DDBJ whole genome shotgun (WGS) entry which is preliminary data.</text>
</comment>
<feature type="domain" description="CAAX prenyl protease 2/Lysostaphin resistance protein A-like" evidence="3">
    <location>
        <begin position="152"/>
        <end position="238"/>
    </location>
</feature>
<feature type="transmembrane region" description="Helical" evidence="2">
    <location>
        <begin position="107"/>
        <end position="129"/>
    </location>
</feature>
<evidence type="ECO:0000256" key="1">
    <source>
        <dbReference type="SAM" id="MobiDB-lite"/>
    </source>
</evidence>
<sequence length="299" mass="32445">MGTTQLACSAVLGAWLTWRVRQRRDSKGTPRWWPQLRTRAAGLLSTTVFFTAIPVDDMLHDDVGPALFGCAVAWLAVEVCRAHGVWADNGAPYTTVQRLHAWQIAQMGFVACAAAGFLFGWLATLLLWIGPDSVPIMQDDQMSTLGISSPTELVLAVVRAVVIEDVIIVAATVTLMKAVRRPTWEIYTLICLIEVALHAYFGLPAIGAAAMAAGRVWLYLRYRSLLPLMVSHALWDFVPTLQPPLQSLPLIPRVALLLCLSLAFSLVDMRLKKATGKGKKSAPSPGSSTAAASDEARTP</sequence>
<name>A0A940YEG7_9ACTN</name>